<dbReference type="EMBL" id="RAWG01000105">
    <property type="protein sequence ID" value="RKH41505.1"/>
    <property type="molecule type" value="Genomic_DNA"/>
</dbReference>
<evidence type="ECO:0000256" key="1">
    <source>
        <dbReference type="SAM" id="MobiDB-lite"/>
    </source>
</evidence>
<comment type="caution">
    <text evidence="3">The sequence shown here is derived from an EMBL/GenBank/DDBJ whole genome shotgun (WGS) entry which is preliminary data.</text>
</comment>
<feature type="chain" id="PRO_5017378048" evidence="2">
    <location>
        <begin position="27"/>
        <end position="123"/>
    </location>
</feature>
<gene>
    <name evidence="3" type="ORF">D7X12_18045</name>
</gene>
<evidence type="ECO:0000313" key="4">
    <source>
        <dbReference type="Proteomes" id="UP000273405"/>
    </source>
</evidence>
<dbReference type="OrthoDB" id="5521130at2"/>
<evidence type="ECO:0000313" key="3">
    <source>
        <dbReference type="EMBL" id="RKH41505.1"/>
    </source>
</evidence>
<name>A0A3A8NJY7_9BACT</name>
<proteinExistence type="predicted"/>
<organism evidence="3 4">
    <name type="scientific">Corallococcus sicarius</name>
    <dbReference type="NCBI Taxonomy" id="2316726"/>
    <lineage>
        <taxon>Bacteria</taxon>
        <taxon>Pseudomonadati</taxon>
        <taxon>Myxococcota</taxon>
        <taxon>Myxococcia</taxon>
        <taxon>Myxococcales</taxon>
        <taxon>Cystobacterineae</taxon>
        <taxon>Myxococcaceae</taxon>
        <taxon>Corallococcus</taxon>
    </lineage>
</organism>
<keyword evidence="2" id="KW-0732">Signal</keyword>
<accession>A0A3A8NJY7</accession>
<feature type="region of interest" description="Disordered" evidence="1">
    <location>
        <begin position="43"/>
        <end position="62"/>
    </location>
</feature>
<feature type="signal peptide" evidence="2">
    <location>
        <begin position="1"/>
        <end position="26"/>
    </location>
</feature>
<dbReference type="RefSeq" id="WP_120626510.1">
    <property type="nucleotide sequence ID" value="NZ_RAWG01000105.1"/>
</dbReference>
<dbReference type="Proteomes" id="UP000273405">
    <property type="component" value="Unassembled WGS sequence"/>
</dbReference>
<protein>
    <submittedName>
        <fullName evidence="3">Uncharacterized protein</fullName>
    </submittedName>
</protein>
<feature type="compositionally biased region" description="Basic and acidic residues" evidence="1">
    <location>
        <begin position="49"/>
        <end position="62"/>
    </location>
</feature>
<sequence length="123" mass="13386">MKSRRHGLMLSGLTALLLLGTTTAWALPSAPLESSLEAVVASTPLPPMKNDKGEEMKPPFKDQEQAQCVSKCQEPMTRCMNRCKKGDSTCVNRCAEKTMSCNRGCGMKVPNPNNLRNAQGHGH</sequence>
<reference evidence="4" key="1">
    <citation type="submission" date="2018-09" db="EMBL/GenBank/DDBJ databases">
        <authorList>
            <person name="Livingstone P.G."/>
            <person name="Whitworth D.E."/>
        </authorList>
    </citation>
    <scope>NUCLEOTIDE SEQUENCE [LARGE SCALE GENOMIC DNA]</scope>
    <source>
        <strain evidence="4">CA040B</strain>
    </source>
</reference>
<dbReference type="AlphaFoldDB" id="A0A3A8NJY7"/>
<evidence type="ECO:0000256" key="2">
    <source>
        <dbReference type="SAM" id="SignalP"/>
    </source>
</evidence>
<keyword evidence="4" id="KW-1185">Reference proteome</keyword>